<keyword evidence="3" id="KW-0520">NAD</keyword>
<evidence type="ECO:0000256" key="2">
    <source>
        <dbReference type="ARBA" id="ARBA00023002"/>
    </source>
</evidence>
<name>A0A839QJ68_9MICC</name>
<keyword evidence="7" id="KW-1185">Reference proteome</keyword>
<dbReference type="PANTHER" id="PTHR22604:SF105">
    <property type="entry name" value="TRANS-1,2-DIHYDROBENZENE-1,2-DIOL DEHYDROGENASE"/>
    <property type="match status" value="1"/>
</dbReference>
<dbReference type="RefSeq" id="WP_183511040.1">
    <property type="nucleotide sequence ID" value="NZ_BAABGK010000042.1"/>
</dbReference>
<protein>
    <submittedName>
        <fullName evidence="6">Putative dehydrogenase</fullName>
    </submittedName>
</protein>
<sequence>MNLHIPAPPCVAPGAPSPRLATGNTLRWGIVSTGGIVTSVLPDLASLHDAEIVAVSSRSQDKADAFAAEHGIARAYGDAGQPGYERMFADPEVEIIYIGTPHGQHFEVAAAALKAGKHVVCEKSLTINAAEARQLVALASEHRLFLMEAIWSRFLPAVHRGFEIINSGEIGEPSWLHADLGFTAPYDRTWRLWDPVAGGGALLDLGVYPFTWALGIMGFPQSLTVSGHLNADGVDSQDSLTLSYPGSKHAQLMLSLTGSGPRQATVVGTGGWLRTGAPLHNPSRLEVHPQGGAYREESFEPIGKNYVWQFREATRCVQEGLLQSPTIPWEHSVATMALFDGARAQLGLTYRNDAMR</sequence>
<evidence type="ECO:0000313" key="6">
    <source>
        <dbReference type="EMBL" id="MBB2995847.1"/>
    </source>
</evidence>
<feature type="domain" description="GFO/IDH/MocA-like oxidoreductase" evidence="5">
    <location>
        <begin position="163"/>
        <end position="274"/>
    </location>
</feature>
<dbReference type="SUPFAM" id="SSF51735">
    <property type="entry name" value="NAD(P)-binding Rossmann-fold domains"/>
    <property type="match status" value="1"/>
</dbReference>
<evidence type="ECO:0000313" key="7">
    <source>
        <dbReference type="Proteomes" id="UP000523000"/>
    </source>
</evidence>
<accession>A0A839QJ68</accession>
<evidence type="ECO:0000256" key="3">
    <source>
        <dbReference type="ARBA" id="ARBA00023027"/>
    </source>
</evidence>
<dbReference type="Proteomes" id="UP000523000">
    <property type="component" value="Unassembled WGS sequence"/>
</dbReference>
<keyword evidence="2" id="KW-0560">Oxidoreductase</keyword>
<dbReference type="EMBL" id="JACHVS010000001">
    <property type="protein sequence ID" value="MBB2995847.1"/>
    <property type="molecule type" value="Genomic_DNA"/>
</dbReference>
<dbReference type="SUPFAM" id="SSF55347">
    <property type="entry name" value="Glyceraldehyde-3-phosphate dehydrogenase-like, C-terminal domain"/>
    <property type="match status" value="1"/>
</dbReference>
<evidence type="ECO:0000256" key="1">
    <source>
        <dbReference type="ARBA" id="ARBA00010928"/>
    </source>
</evidence>
<dbReference type="InterPro" id="IPR036291">
    <property type="entry name" value="NAD(P)-bd_dom_sf"/>
</dbReference>
<dbReference type="Pfam" id="PF01408">
    <property type="entry name" value="GFO_IDH_MocA"/>
    <property type="match status" value="1"/>
</dbReference>
<dbReference type="InterPro" id="IPR055170">
    <property type="entry name" value="GFO_IDH_MocA-like_dom"/>
</dbReference>
<dbReference type="InterPro" id="IPR000683">
    <property type="entry name" value="Gfo/Idh/MocA-like_OxRdtase_N"/>
</dbReference>
<dbReference type="AlphaFoldDB" id="A0A839QJ68"/>
<dbReference type="InterPro" id="IPR050984">
    <property type="entry name" value="Gfo/Idh/MocA_domain"/>
</dbReference>
<comment type="caution">
    <text evidence="6">The sequence shown here is derived from an EMBL/GenBank/DDBJ whole genome shotgun (WGS) entry which is preliminary data.</text>
</comment>
<dbReference type="GO" id="GO:0016491">
    <property type="term" value="F:oxidoreductase activity"/>
    <property type="evidence" value="ECO:0007669"/>
    <property type="project" value="UniProtKB-KW"/>
</dbReference>
<evidence type="ECO:0000259" key="5">
    <source>
        <dbReference type="Pfam" id="PF22725"/>
    </source>
</evidence>
<comment type="similarity">
    <text evidence="1">Belongs to the Gfo/Idh/MocA family.</text>
</comment>
<dbReference type="PANTHER" id="PTHR22604">
    <property type="entry name" value="OXIDOREDUCTASES"/>
    <property type="match status" value="1"/>
</dbReference>
<reference evidence="6 7" key="1">
    <citation type="submission" date="2020-08" db="EMBL/GenBank/DDBJ databases">
        <title>Sequencing the genomes of 1000 actinobacteria strains.</title>
        <authorList>
            <person name="Klenk H.-P."/>
        </authorList>
    </citation>
    <scope>NUCLEOTIDE SEQUENCE [LARGE SCALE GENOMIC DNA]</scope>
    <source>
        <strain evidence="6 7">DSM 22826</strain>
    </source>
</reference>
<evidence type="ECO:0000259" key="4">
    <source>
        <dbReference type="Pfam" id="PF01408"/>
    </source>
</evidence>
<gene>
    <name evidence="6" type="ORF">E9229_002038</name>
</gene>
<dbReference type="Gene3D" id="3.40.50.720">
    <property type="entry name" value="NAD(P)-binding Rossmann-like Domain"/>
    <property type="match status" value="1"/>
</dbReference>
<dbReference type="Pfam" id="PF22725">
    <property type="entry name" value="GFO_IDH_MocA_C3"/>
    <property type="match status" value="1"/>
</dbReference>
<proteinExistence type="inferred from homology"/>
<dbReference type="GO" id="GO:0000166">
    <property type="term" value="F:nucleotide binding"/>
    <property type="evidence" value="ECO:0007669"/>
    <property type="project" value="InterPro"/>
</dbReference>
<organism evidence="6 7">
    <name type="scientific">Paeniglutamicibacter cryotolerans</name>
    <dbReference type="NCBI Taxonomy" id="670079"/>
    <lineage>
        <taxon>Bacteria</taxon>
        <taxon>Bacillati</taxon>
        <taxon>Actinomycetota</taxon>
        <taxon>Actinomycetes</taxon>
        <taxon>Micrococcales</taxon>
        <taxon>Micrococcaceae</taxon>
        <taxon>Paeniglutamicibacter</taxon>
    </lineage>
</organism>
<dbReference type="Gene3D" id="3.30.360.10">
    <property type="entry name" value="Dihydrodipicolinate Reductase, domain 2"/>
    <property type="match status" value="1"/>
</dbReference>
<feature type="domain" description="Gfo/Idh/MocA-like oxidoreductase N-terminal" evidence="4">
    <location>
        <begin position="26"/>
        <end position="147"/>
    </location>
</feature>